<dbReference type="PROSITE" id="PS50090">
    <property type="entry name" value="MYB_LIKE"/>
    <property type="match status" value="1"/>
</dbReference>
<dbReference type="Pfam" id="PF00249">
    <property type="entry name" value="Myb_DNA-binding"/>
    <property type="match status" value="1"/>
</dbReference>
<dbReference type="Gene3D" id="1.20.920.10">
    <property type="entry name" value="Bromodomain-like"/>
    <property type="match status" value="1"/>
</dbReference>
<evidence type="ECO:0000313" key="7">
    <source>
        <dbReference type="RefSeq" id="XP_015063169.1"/>
    </source>
</evidence>
<feature type="compositionally biased region" description="Gly residues" evidence="3">
    <location>
        <begin position="631"/>
        <end position="643"/>
    </location>
</feature>
<evidence type="ECO:0000313" key="6">
    <source>
        <dbReference type="Proteomes" id="UP000694930"/>
    </source>
</evidence>
<dbReference type="Proteomes" id="UP000694930">
    <property type="component" value="Chromosome 1"/>
</dbReference>
<name>A0ABM1FXU9_SOLPN</name>
<evidence type="ECO:0000259" key="4">
    <source>
        <dbReference type="PROSITE" id="PS50014"/>
    </source>
</evidence>
<dbReference type="RefSeq" id="XP_015063169.1">
    <property type="nucleotide sequence ID" value="XM_015207683.2"/>
</dbReference>
<reference evidence="6" key="1">
    <citation type="journal article" date="2014" name="Nat. Genet.">
        <title>The genome of the stress-tolerant wild tomato species Solanum pennellii.</title>
        <authorList>
            <person name="Bolger A."/>
            <person name="Scossa F."/>
            <person name="Bolger M.E."/>
            <person name="Lanz C."/>
            <person name="Maumus F."/>
            <person name="Tohge T."/>
            <person name="Quesneville H."/>
            <person name="Alseekh S."/>
            <person name="Sorensen I."/>
            <person name="Lichtenstein G."/>
            <person name="Fich E.A."/>
            <person name="Conte M."/>
            <person name="Keller H."/>
            <person name="Schneeberger K."/>
            <person name="Schwacke R."/>
            <person name="Ofner I."/>
            <person name="Vrebalov J."/>
            <person name="Xu Y."/>
            <person name="Osorio S."/>
            <person name="Aflitos S.A."/>
            <person name="Schijlen E."/>
            <person name="Jimenez-Gomez J.M."/>
            <person name="Ryngajllo M."/>
            <person name="Kimura S."/>
            <person name="Kumar R."/>
            <person name="Koenig D."/>
            <person name="Headland L.R."/>
            <person name="Maloof J.N."/>
            <person name="Sinha N."/>
            <person name="van Ham R.C."/>
            <person name="Lankhorst R.K."/>
            <person name="Mao L."/>
            <person name="Vogel A."/>
            <person name="Arsova B."/>
            <person name="Panstruga R."/>
            <person name="Fei Z."/>
            <person name="Rose J.K."/>
            <person name="Zamir D."/>
            <person name="Carrari F."/>
            <person name="Giovannoni J.J."/>
            <person name="Weigel D."/>
            <person name="Usadel B."/>
            <person name="Fernie A.R."/>
        </authorList>
    </citation>
    <scope>NUCLEOTIDE SEQUENCE [LARGE SCALE GENOMIC DNA]</scope>
    <source>
        <strain evidence="6">cv. LA0716</strain>
    </source>
</reference>
<feature type="region of interest" description="Disordered" evidence="3">
    <location>
        <begin position="463"/>
        <end position="693"/>
    </location>
</feature>
<feature type="compositionally biased region" description="Low complexity" evidence="3">
    <location>
        <begin position="525"/>
        <end position="553"/>
    </location>
</feature>
<sequence length="693" mass="77328">MCVRLCVKEHRMEKDSAAATTTTKKTIWSTWEELLLAFAVKRHGLKDWESVAMELQNRVSLPALLTAQICKEKYRDLRRRFMNSYNNSYDEKIIEQDVDGNGDVTIPWIEELRKLRVAELQQEVQRYDLSIQSLELKVKKMEEEREQSLKAQSLDDGQKPDLEDVKEERSQNDKNSGADVKPEDSTGKAVSSEESDRENRSFNESNSTENRETGVKNEPEPVEIGEDKPVQEIKPVSEEDSYNDSSSDRQEEKKARRDSGDLRDTVSGSKEETRENSDVQSTATLTKRKRQRGGDGGRSGGDAAEMGSPAVGIKREGAAKSEPLVEFLDIIRSHKRGSVFKRRLDSQKTDKYKSMIRQHMDLETVQARIDDGSYCSCPSKFYLDLLLIFNNAIVYFAKSSSETTAANELRGIVMEELKKTRTQSKDLSPFKIQPKPELERSDSLLAKHKSTVPIVVCRKRSSISAKAAASSGNNKTEKPADSKPPLNPKPPAVKSSSNEEESSIKLGVKEKPVTGVRSMRRSSKGRSNNNNNNNNASQSNSNQNTTAKQSNSSGEKKEEVKPEKKKEESKKRGAAADFLKRIKKNSPTKGTLVEALKNNPPEDVVVVKGKNSKDQQKKKIDERREAPVRRSGGGGGGGGGGSGASKDEGSPSKRSVGRPPKRGGREVVVQEKRGRENSEKEDSTKRPKKRSRR</sequence>
<dbReference type="SUPFAM" id="SSF46689">
    <property type="entry name" value="Homeodomain-like"/>
    <property type="match status" value="1"/>
</dbReference>
<feature type="domain" description="Bromo" evidence="4">
    <location>
        <begin position="332"/>
        <end position="403"/>
    </location>
</feature>
<dbReference type="InterPro" id="IPR036427">
    <property type="entry name" value="Bromodomain-like_sf"/>
</dbReference>
<evidence type="ECO:0000256" key="2">
    <source>
        <dbReference type="PROSITE-ProRule" id="PRU00035"/>
    </source>
</evidence>
<dbReference type="SMART" id="SM00297">
    <property type="entry name" value="BROMO"/>
    <property type="match status" value="1"/>
</dbReference>
<feature type="compositionally biased region" description="Basic and acidic residues" evidence="3">
    <location>
        <begin position="209"/>
        <end position="237"/>
    </location>
</feature>
<feature type="compositionally biased region" description="Basic and acidic residues" evidence="3">
    <location>
        <begin position="554"/>
        <end position="571"/>
    </location>
</feature>
<feature type="domain" description="Myb-like" evidence="5">
    <location>
        <begin position="20"/>
        <end position="78"/>
    </location>
</feature>
<feature type="compositionally biased region" description="Basic and acidic residues" evidence="3">
    <location>
        <begin position="246"/>
        <end position="277"/>
    </location>
</feature>
<dbReference type="InterPro" id="IPR009057">
    <property type="entry name" value="Homeodomain-like_sf"/>
</dbReference>
<keyword evidence="1 2" id="KW-0103">Bromodomain</keyword>
<feature type="region of interest" description="Disordered" evidence="3">
    <location>
        <begin position="147"/>
        <end position="316"/>
    </location>
</feature>
<dbReference type="InterPro" id="IPR001487">
    <property type="entry name" value="Bromodomain"/>
</dbReference>
<gene>
    <name evidence="7" type="primary">LOC107008582</name>
</gene>
<protein>
    <submittedName>
        <fullName evidence="7">Ankyrin repeat, bromo and BTB domain-containing protein DDB_G0293800</fullName>
    </submittedName>
</protein>
<evidence type="ECO:0000256" key="1">
    <source>
        <dbReference type="ARBA" id="ARBA00023117"/>
    </source>
</evidence>
<feature type="compositionally biased region" description="Basic and acidic residues" evidence="3">
    <location>
        <begin position="156"/>
        <end position="172"/>
    </location>
</feature>
<dbReference type="PROSITE" id="PS50014">
    <property type="entry name" value="BROMODOMAIN_2"/>
    <property type="match status" value="1"/>
</dbReference>
<feature type="compositionally biased region" description="Basic and acidic residues" evidence="3">
    <location>
        <begin position="611"/>
        <end position="628"/>
    </location>
</feature>
<dbReference type="Pfam" id="PF00439">
    <property type="entry name" value="Bromodomain"/>
    <property type="match status" value="1"/>
</dbReference>
<proteinExistence type="predicted"/>
<reference evidence="7" key="2">
    <citation type="submission" date="2025-08" db="UniProtKB">
        <authorList>
            <consortium name="RefSeq"/>
        </authorList>
    </citation>
    <scope>IDENTIFICATION</scope>
</reference>
<dbReference type="SUPFAM" id="SSF47370">
    <property type="entry name" value="Bromodomain"/>
    <property type="match status" value="1"/>
</dbReference>
<accession>A0ABM1FXU9</accession>
<dbReference type="CDD" id="cd00167">
    <property type="entry name" value="SANT"/>
    <property type="match status" value="1"/>
</dbReference>
<keyword evidence="6" id="KW-1185">Reference proteome</keyword>
<dbReference type="CDD" id="cd04369">
    <property type="entry name" value="Bromodomain"/>
    <property type="match status" value="1"/>
</dbReference>
<feature type="compositionally biased region" description="Basic and acidic residues" evidence="3">
    <location>
        <begin position="663"/>
        <end position="685"/>
    </location>
</feature>
<evidence type="ECO:0000256" key="3">
    <source>
        <dbReference type="SAM" id="MobiDB-lite"/>
    </source>
</evidence>
<dbReference type="PANTHER" id="PTHR37888:SF11">
    <property type="entry name" value="DNA-BINDING BROMODOMAIN-CONTAINING PROTEIN"/>
    <property type="match status" value="1"/>
</dbReference>
<dbReference type="SMART" id="SM00717">
    <property type="entry name" value="SANT"/>
    <property type="match status" value="1"/>
</dbReference>
<dbReference type="PANTHER" id="PTHR37888">
    <property type="entry name" value="DNA-BINDING BROMODOMAIN-CONTAINING PROTEIN"/>
    <property type="match status" value="1"/>
</dbReference>
<evidence type="ECO:0000259" key="5">
    <source>
        <dbReference type="PROSITE" id="PS50090"/>
    </source>
</evidence>
<dbReference type="Gene3D" id="1.10.10.60">
    <property type="entry name" value="Homeodomain-like"/>
    <property type="match status" value="1"/>
</dbReference>
<dbReference type="GeneID" id="107008582"/>
<dbReference type="InterPro" id="IPR001005">
    <property type="entry name" value="SANT/Myb"/>
</dbReference>
<organism evidence="6 7">
    <name type="scientific">Solanum pennellii</name>
    <name type="common">Tomato</name>
    <name type="synonym">Lycopersicon pennellii</name>
    <dbReference type="NCBI Taxonomy" id="28526"/>
    <lineage>
        <taxon>Eukaryota</taxon>
        <taxon>Viridiplantae</taxon>
        <taxon>Streptophyta</taxon>
        <taxon>Embryophyta</taxon>
        <taxon>Tracheophyta</taxon>
        <taxon>Spermatophyta</taxon>
        <taxon>Magnoliopsida</taxon>
        <taxon>eudicotyledons</taxon>
        <taxon>Gunneridae</taxon>
        <taxon>Pentapetalae</taxon>
        <taxon>asterids</taxon>
        <taxon>lamiids</taxon>
        <taxon>Solanales</taxon>
        <taxon>Solanaceae</taxon>
        <taxon>Solanoideae</taxon>
        <taxon>Solaneae</taxon>
        <taxon>Solanum</taxon>
        <taxon>Solanum subgen. Lycopersicon</taxon>
    </lineage>
</organism>